<accession>A0ABW0TGF7</accession>
<gene>
    <name evidence="3" type="ORF">ACFPRA_02355</name>
</gene>
<name>A0ABW0TGF7_9BACL</name>
<dbReference type="EMBL" id="JBHSNO010000001">
    <property type="protein sequence ID" value="MFC5587751.1"/>
    <property type="molecule type" value="Genomic_DNA"/>
</dbReference>
<dbReference type="Pfam" id="PF17853">
    <property type="entry name" value="GGDEF_2"/>
    <property type="match status" value="1"/>
</dbReference>
<organism evidence="3 4">
    <name type="scientific">Sporosarcina soli</name>
    <dbReference type="NCBI Taxonomy" id="334736"/>
    <lineage>
        <taxon>Bacteria</taxon>
        <taxon>Bacillati</taxon>
        <taxon>Bacillota</taxon>
        <taxon>Bacilli</taxon>
        <taxon>Bacillales</taxon>
        <taxon>Caryophanaceae</taxon>
        <taxon>Sporosarcina</taxon>
    </lineage>
</organism>
<dbReference type="PANTHER" id="PTHR33744">
    <property type="entry name" value="CARBOHYDRATE DIACID REGULATOR"/>
    <property type="match status" value="1"/>
</dbReference>
<dbReference type="InterPro" id="IPR042070">
    <property type="entry name" value="PucR_C-HTH_sf"/>
</dbReference>
<proteinExistence type="inferred from homology"/>
<dbReference type="SMART" id="SM00065">
    <property type="entry name" value="GAF"/>
    <property type="match status" value="1"/>
</dbReference>
<dbReference type="InterPro" id="IPR029016">
    <property type="entry name" value="GAF-like_dom_sf"/>
</dbReference>
<evidence type="ECO:0000313" key="4">
    <source>
        <dbReference type="Proteomes" id="UP001596109"/>
    </source>
</evidence>
<dbReference type="InterPro" id="IPR051448">
    <property type="entry name" value="CdaR-like_regulators"/>
</dbReference>
<dbReference type="RefSeq" id="WP_381430172.1">
    <property type="nucleotide sequence ID" value="NZ_JBHSNO010000001.1"/>
</dbReference>
<dbReference type="PANTHER" id="PTHR33744:SF1">
    <property type="entry name" value="DNA-BINDING TRANSCRIPTIONAL ACTIVATOR ADER"/>
    <property type="match status" value="1"/>
</dbReference>
<dbReference type="InterPro" id="IPR041522">
    <property type="entry name" value="CdaR_GGDEF"/>
</dbReference>
<evidence type="ECO:0000259" key="2">
    <source>
        <dbReference type="SMART" id="SM00065"/>
    </source>
</evidence>
<comment type="caution">
    <text evidence="3">The sequence shown here is derived from an EMBL/GenBank/DDBJ whole genome shotgun (WGS) entry which is preliminary data.</text>
</comment>
<sequence length="634" mass="73156">MTTYPLESYEFNEVMHKIARLLDEKRYDESKWENAKEILRNNNSYKLMKNHINTIQLLKQNEDLFRFSTKTLEILHQINLEVASLAPLTEILKLSANRLRSISKVNVILIAMLDKEKNVLRIDAVSGSNEEKLLHFEQSIDEGIAKLATSSNEPFTIPKINKTEFAEDPLVKLLIETENIVNLAASPLIAHQELLGIVFLARNTVNTSKDILFQMLKNYCYQTAIAIYNNKLYSNEIRISKLHTELFEEALNKGGNEGVIQKLANFIDEPILLLDEFGNLIHQVHSINCDNPEFRFNHSIIFKEISTQKERPYSFEISVDETYYSVFMITFHNRTVAYLVLPSQLQRYDHLSIVAIEQTKNVLALQINQERTSIEVENRLRQDYLYDLIFGLESEKNLVRRARYLNISFEKKHKVIVLSPNSHPQTNDQIIGNQLLQALEKFRYIIGISILPLSMVHGEKLILIVPEDKVKSTSNYVLKYIQENSSFTKATIGISNTVKVPKDYIKGFEEAKKAAEFASAFQNDSSIVHYDDLGIIGVLFNTENTENMEDFMKKHLQPIIKYDQKNNSDLIRTLQTYLDNESVIQVSAELLHVHYNTLRYRINRIEEILGVDLANPHNRLNIQIALIIAQLVKA</sequence>
<protein>
    <submittedName>
        <fullName evidence="3">Helix-turn-helix domain-containing protein</fullName>
    </submittedName>
</protein>
<dbReference type="Gene3D" id="1.10.10.2840">
    <property type="entry name" value="PucR C-terminal helix-turn-helix domain"/>
    <property type="match status" value="1"/>
</dbReference>
<evidence type="ECO:0000256" key="1">
    <source>
        <dbReference type="ARBA" id="ARBA00006754"/>
    </source>
</evidence>
<keyword evidence="4" id="KW-1185">Reference proteome</keyword>
<feature type="domain" description="GAF" evidence="2">
    <location>
        <begin position="87"/>
        <end position="237"/>
    </location>
</feature>
<comment type="similarity">
    <text evidence="1">Belongs to the CdaR family.</text>
</comment>
<dbReference type="Pfam" id="PF13492">
    <property type="entry name" value="GAF_3"/>
    <property type="match status" value="1"/>
</dbReference>
<reference evidence="4" key="1">
    <citation type="journal article" date="2019" name="Int. J. Syst. Evol. Microbiol.">
        <title>The Global Catalogue of Microorganisms (GCM) 10K type strain sequencing project: providing services to taxonomists for standard genome sequencing and annotation.</title>
        <authorList>
            <consortium name="The Broad Institute Genomics Platform"/>
            <consortium name="The Broad Institute Genome Sequencing Center for Infectious Disease"/>
            <person name="Wu L."/>
            <person name="Ma J."/>
        </authorList>
    </citation>
    <scope>NUCLEOTIDE SEQUENCE [LARGE SCALE GENOMIC DNA]</scope>
    <source>
        <strain evidence="4">CGMCC 4.1434</strain>
    </source>
</reference>
<dbReference type="Pfam" id="PF13556">
    <property type="entry name" value="HTH_30"/>
    <property type="match status" value="1"/>
</dbReference>
<dbReference type="InterPro" id="IPR025736">
    <property type="entry name" value="PucR_C-HTH_dom"/>
</dbReference>
<dbReference type="Proteomes" id="UP001596109">
    <property type="component" value="Unassembled WGS sequence"/>
</dbReference>
<dbReference type="InterPro" id="IPR003018">
    <property type="entry name" value="GAF"/>
</dbReference>
<evidence type="ECO:0000313" key="3">
    <source>
        <dbReference type="EMBL" id="MFC5587751.1"/>
    </source>
</evidence>
<dbReference type="Gene3D" id="3.30.450.40">
    <property type="match status" value="1"/>
</dbReference>
<dbReference type="SUPFAM" id="SSF55781">
    <property type="entry name" value="GAF domain-like"/>
    <property type="match status" value="1"/>
</dbReference>